<dbReference type="GO" id="GO:0016887">
    <property type="term" value="F:ATP hydrolysis activity"/>
    <property type="evidence" value="ECO:0007669"/>
    <property type="project" value="InterPro"/>
</dbReference>
<dbReference type="SUPFAM" id="SSF52540">
    <property type="entry name" value="P-loop containing nucleoside triphosphate hydrolases"/>
    <property type="match status" value="1"/>
</dbReference>
<evidence type="ECO:0000313" key="3">
    <source>
        <dbReference type="Proteomes" id="UP000243207"/>
    </source>
</evidence>
<dbReference type="RefSeq" id="WP_093392143.1">
    <property type="nucleotide sequence ID" value="NZ_LT629736.1"/>
</dbReference>
<gene>
    <name evidence="2" type="ORF">SAMN05216421_1025</name>
</gene>
<organism evidence="2 3">
    <name type="scientific">Halopseudomonas xinjiangensis</name>
    <dbReference type="NCBI Taxonomy" id="487184"/>
    <lineage>
        <taxon>Bacteria</taxon>
        <taxon>Pseudomonadati</taxon>
        <taxon>Pseudomonadota</taxon>
        <taxon>Gammaproteobacteria</taxon>
        <taxon>Pseudomonadales</taxon>
        <taxon>Pseudomonadaceae</taxon>
        <taxon>Halopseudomonas</taxon>
    </lineage>
</organism>
<dbReference type="EMBL" id="LT629736">
    <property type="protein sequence ID" value="SDS16785.1"/>
    <property type="molecule type" value="Genomic_DNA"/>
</dbReference>
<reference evidence="3" key="1">
    <citation type="submission" date="2016-10" db="EMBL/GenBank/DDBJ databases">
        <authorList>
            <person name="Varghese N."/>
            <person name="Submissions S."/>
        </authorList>
    </citation>
    <scope>NUCLEOTIDE SEQUENCE [LARGE SCALE GENOMIC DNA]</scope>
    <source>
        <strain evidence="3">NRRL B-51270</strain>
    </source>
</reference>
<name>A0A1H1Q017_9GAMM</name>
<keyword evidence="3" id="KW-1185">Reference proteome</keyword>
<feature type="domain" description="AAA+ ATPase" evidence="1">
    <location>
        <begin position="25"/>
        <end position="183"/>
    </location>
</feature>
<accession>A0A1H1Q017</accession>
<sequence>MKFEGTQSYVATDDLKLAVNAAITLQRPLLVKGEPGTGKTMLAEQLAESLGANLITWHIKSTTKAHQGLYEYDAVSRLRDSQMGDDKVHDIRNYIKKGKLWEAFESDQRAILLIDEIDKADIEFPNDLLQELDKMEFYVYETNETIKAKQRPIIIITSNNEKELPDAFLRRCFFHYIAFPDRDTMQKIVNVHFPDISKDLVAEAMDVFFDVRKVPGLKKKPSTSELVDWLKLLMADQIPETVLRDRDPTKAIPPLYGALLKNEQDVQLLERLAFMTRRQNR</sequence>
<evidence type="ECO:0000259" key="1">
    <source>
        <dbReference type="SMART" id="SM00382"/>
    </source>
</evidence>
<dbReference type="SMART" id="SM00382">
    <property type="entry name" value="AAA"/>
    <property type="match status" value="1"/>
</dbReference>
<dbReference type="OrthoDB" id="9783370at2"/>
<dbReference type="InterPro" id="IPR027417">
    <property type="entry name" value="P-loop_NTPase"/>
</dbReference>
<dbReference type="GO" id="GO:0005524">
    <property type="term" value="F:ATP binding"/>
    <property type="evidence" value="ECO:0007669"/>
    <property type="project" value="InterPro"/>
</dbReference>
<dbReference type="PANTHER" id="PTHR42759">
    <property type="entry name" value="MOXR FAMILY PROTEIN"/>
    <property type="match status" value="1"/>
</dbReference>
<evidence type="ECO:0000313" key="2">
    <source>
        <dbReference type="EMBL" id="SDS16785.1"/>
    </source>
</evidence>
<dbReference type="Gene3D" id="3.40.50.300">
    <property type="entry name" value="P-loop containing nucleotide triphosphate hydrolases"/>
    <property type="match status" value="1"/>
</dbReference>
<dbReference type="Proteomes" id="UP000243207">
    <property type="component" value="Chromosome I"/>
</dbReference>
<proteinExistence type="predicted"/>
<dbReference type="InterPro" id="IPR003959">
    <property type="entry name" value="ATPase_AAA_core"/>
</dbReference>
<dbReference type="InterPro" id="IPR050764">
    <property type="entry name" value="CbbQ/NirQ/NorQ/GpvN"/>
</dbReference>
<dbReference type="AlphaFoldDB" id="A0A1H1Q017"/>
<dbReference type="STRING" id="487184.SAMN05216421_1025"/>
<dbReference type="InterPro" id="IPR003593">
    <property type="entry name" value="AAA+_ATPase"/>
</dbReference>
<dbReference type="Pfam" id="PF00004">
    <property type="entry name" value="AAA"/>
    <property type="match status" value="1"/>
</dbReference>
<dbReference type="PANTHER" id="PTHR42759:SF1">
    <property type="entry name" value="MAGNESIUM-CHELATASE SUBUNIT CHLD"/>
    <property type="match status" value="1"/>
</dbReference>
<protein>
    <submittedName>
        <fullName evidence="2">MoxR-like ATPase</fullName>
    </submittedName>
</protein>